<keyword evidence="2" id="KW-1185">Reference proteome</keyword>
<dbReference type="HOGENOM" id="CLU_1709210_0_0_2"/>
<name>H6QA19_PYROT</name>
<dbReference type="KEGG" id="pog:Pogu_1114"/>
<sequence>MDKFASAPDAVDILRSMMSTVYRNVVVRDGKRYCFEEVKPDEEAVYEFLCVKGCVKEVGGRHVVRVERPGLPTEEELEDLRADIAKGDDGVGQKGEALQCPTPSYLSLSAQVLVNAEALDNVVRHREASVVYRLERKEKDKDEGEEGRRKVVY</sequence>
<evidence type="ECO:0000313" key="2">
    <source>
        <dbReference type="Proteomes" id="UP000009062"/>
    </source>
</evidence>
<dbReference type="EMBL" id="CP003316">
    <property type="protein sequence ID" value="AFA39141.1"/>
    <property type="molecule type" value="Genomic_DNA"/>
</dbReference>
<dbReference type="STRING" id="698757.Pogu_1114"/>
<dbReference type="Proteomes" id="UP000009062">
    <property type="component" value="Chromosome"/>
</dbReference>
<protein>
    <submittedName>
        <fullName evidence="1">Uncharacterized protein</fullName>
    </submittedName>
</protein>
<evidence type="ECO:0000313" key="1">
    <source>
        <dbReference type="EMBL" id="AFA39141.1"/>
    </source>
</evidence>
<organism evidence="1 2">
    <name type="scientific">Pyrobaculum oguniense (strain DSM 13380 / JCM 10595 / TE7)</name>
    <dbReference type="NCBI Taxonomy" id="698757"/>
    <lineage>
        <taxon>Archaea</taxon>
        <taxon>Thermoproteota</taxon>
        <taxon>Thermoprotei</taxon>
        <taxon>Thermoproteales</taxon>
        <taxon>Thermoproteaceae</taxon>
        <taxon>Pyrobaculum</taxon>
    </lineage>
</organism>
<dbReference type="AlphaFoldDB" id="H6QA19"/>
<reference evidence="1 2" key="1">
    <citation type="journal article" date="2012" name="Stand. Genomic Sci.">
        <title>Complete genome sequence of Pyrobaculum oguniense.</title>
        <authorList>
            <person name="Bernick D.L."/>
            <person name="Karplus K."/>
            <person name="Lui L.M."/>
            <person name="Coker J.K."/>
            <person name="Murphy J.N."/>
            <person name="Chan P.P."/>
            <person name="Cozen A.E."/>
            <person name="Lowe T.M."/>
        </authorList>
    </citation>
    <scope>NUCLEOTIDE SEQUENCE [LARGE SCALE GENOMIC DNA]</scope>
    <source>
        <strain evidence="1 2">TE7</strain>
    </source>
</reference>
<proteinExistence type="predicted"/>
<accession>H6QA19</accession>
<gene>
    <name evidence="1" type="ordered locus">Pogu_1114</name>
</gene>